<evidence type="ECO:0000256" key="4">
    <source>
        <dbReference type="ARBA" id="ARBA00022857"/>
    </source>
</evidence>
<dbReference type="SUPFAM" id="SSF51395">
    <property type="entry name" value="FMN-linked oxidoreductases"/>
    <property type="match status" value="1"/>
</dbReference>
<accession>A0A3M4MBN6</accession>
<keyword evidence="4" id="KW-0521">NADP</keyword>
<dbReference type="GO" id="GO:0050661">
    <property type="term" value="F:NADP binding"/>
    <property type="evidence" value="ECO:0007669"/>
    <property type="project" value="InterPro"/>
</dbReference>
<dbReference type="PANTHER" id="PTHR43303">
    <property type="entry name" value="NADPH DEHYDROGENASE C23G7.10C-RELATED"/>
    <property type="match status" value="1"/>
</dbReference>
<dbReference type="InterPro" id="IPR013785">
    <property type="entry name" value="Aldolase_TIM"/>
</dbReference>
<dbReference type="FunFam" id="3.20.20.70:FF:000262">
    <property type="entry name" value="NADH:flavin oxidoreductase"/>
    <property type="match status" value="1"/>
</dbReference>
<comment type="cofactor">
    <cofactor evidence="1">
        <name>FMN</name>
        <dbReference type="ChEBI" id="CHEBI:58210"/>
    </cofactor>
</comment>
<reference evidence="8 9" key="1">
    <citation type="submission" date="2018-08" db="EMBL/GenBank/DDBJ databases">
        <title>Recombination of ecologically and evolutionarily significant loci maintains genetic cohesion in the Pseudomonas syringae species complex.</title>
        <authorList>
            <person name="Dillon M."/>
            <person name="Thakur S."/>
            <person name="Almeida R.N.D."/>
            <person name="Weir B.S."/>
            <person name="Guttman D.S."/>
        </authorList>
    </citation>
    <scope>NUCLEOTIDE SEQUENCE [LARGE SCALE GENOMIC DNA]</scope>
    <source>
        <strain evidence="8 9">ICMP 3353</strain>
    </source>
</reference>
<evidence type="ECO:0000256" key="2">
    <source>
        <dbReference type="ARBA" id="ARBA00022630"/>
    </source>
</evidence>
<evidence type="ECO:0000313" key="8">
    <source>
        <dbReference type="EMBL" id="RMQ50644.1"/>
    </source>
</evidence>
<dbReference type="GO" id="GO:0003959">
    <property type="term" value="F:NADPH dehydrogenase activity"/>
    <property type="evidence" value="ECO:0007669"/>
    <property type="project" value="InterPro"/>
</dbReference>
<name>A0A3M4MBN6_PSECI</name>
<keyword evidence="5" id="KW-0560">Oxidoreductase</keyword>
<proteinExistence type="predicted"/>
<dbReference type="Proteomes" id="UP000277236">
    <property type="component" value="Unassembled WGS sequence"/>
</dbReference>
<gene>
    <name evidence="8" type="ORF">ALQ04_00367</name>
</gene>
<evidence type="ECO:0000259" key="7">
    <source>
        <dbReference type="Pfam" id="PF00724"/>
    </source>
</evidence>
<dbReference type="Pfam" id="PF00724">
    <property type="entry name" value="Oxidored_FMN"/>
    <property type="match status" value="1"/>
</dbReference>
<keyword evidence="3" id="KW-0288">FMN</keyword>
<dbReference type="InterPro" id="IPR001155">
    <property type="entry name" value="OxRdtase_FMN_N"/>
</dbReference>
<evidence type="ECO:0000256" key="6">
    <source>
        <dbReference type="SAM" id="MobiDB-lite"/>
    </source>
</evidence>
<evidence type="ECO:0000313" key="9">
    <source>
        <dbReference type="Proteomes" id="UP000277236"/>
    </source>
</evidence>
<dbReference type="Gene3D" id="3.20.20.70">
    <property type="entry name" value="Aldolase class I"/>
    <property type="match status" value="1"/>
</dbReference>
<dbReference type="PANTHER" id="PTHR43303:SF4">
    <property type="entry name" value="NADPH DEHYDROGENASE C23G7.10C-RELATED"/>
    <property type="match status" value="1"/>
</dbReference>
<feature type="region of interest" description="Disordered" evidence="6">
    <location>
        <begin position="149"/>
        <end position="171"/>
    </location>
</feature>
<feature type="domain" description="NADH:flavin oxidoreductase/NADH oxidase N-terminal" evidence="7">
    <location>
        <begin position="42"/>
        <end position="393"/>
    </location>
</feature>
<dbReference type="InterPro" id="IPR044152">
    <property type="entry name" value="YqjM-like"/>
</dbReference>
<keyword evidence="2" id="KW-0285">Flavoprotein</keyword>
<sequence length="408" mass="43716">MITIIVANPQIEKADASTLARPLPRRNGGKHQKGKSMSDDILFTPFTLKGLKLPNRIVMAPMTRGMAEGGIPGSAQAQYYRRRAAGGVGLILTEGTVVDRPASRNMPGIPLFHGDAALAGWAEVAKEVHAAGGRIGPQIWHTGAIRPMQGAQGWEPDAPAESPSGLVGPADPHGVAMTQEDIADTVAAFTRAAVEAKRLGFDTLELHGAHGYLIDQFFWPGTNTRTDAFGGATIRERSRFAAEIVRSIRTAIGPDFPLILRVSQWKQQEYGARLATSPQEMTDWLAPLVEAGVDILHCSQRRFWEPEFPEIDGAEGLNFAGWAKKLTGAATISVGSVGLDSDFFNAFGGAGSGAAALDSLHGRMEREEFDLIAVGRVLISDAEWASKVRTGQTQELRGFAAEDLATLN</sequence>
<protein>
    <submittedName>
        <fullName evidence="8">Putative oxidoreductase</fullName>
    </submittedName>
</protein>
<comment type="caution">
    <text evidence="8">The sequence shown here is derived from an EMBL/GenBank/DDBJ whole genome shotgun (WGS) entry which is preliminary data.</text>
</comment>
<dbReference type="AlphaFoldDB" id="A0A3M4MBN6"/>
<organism evidence="8 9">
    <name type="scientific">Pseudomonas cichorii</name>
    <dbReference type="NCBI Taxonomy" id="36746"/>
    <lineage>
        <taxon>Bacteria</taxon>
        <taxon>Pseudomonadati</taxon>
        <taxon>Pseudomonadota</taxon>
        <taxon>Gammaproteobacteria</taxon>
        <taxon>Pseudomonadales</taxon>
        <taxon>Pseudomonadaceae</taxon>
        <taxon>Pseudomonas</taxon>
    </lineage>
</organism>
<evidence type="ECO:0000256" key="3">
    <source>
        <dbReference type="ARBA" id="ARBA00022643"/>
    </source>
</evidence>
<dbReference type="CDD" id="cd04747">
    <property type="entry name" value="OYE_like_5_FMN"/>
    <property type="match status" value="1"/>
</dbReference>
<evidence type="ECO:0000256" key="1">
    <source>
        <dbReference type="ARBA" id="ARBA00001917"/>
    </source>
</evidence>
<dbReference type="GO" id="GO:0010181">
    <property type="term" value="F:FMN binding"/>
    <property type="evidence" value="ECO:0007669"/>
    <property type="project" value="InterPro"/>
</dbReference>
<evidence type="ECO:0000256" key="5">
    <source>
        <dbReference type="ARBA" id="ARBA00023002"/>
    </source>
</evidence>
<dbReference type="EMBL" id="RBRE01000007">
    <property type="protein sequence ID" value="RMQ50644.1"/>
    <property type="molecule type" value="Genomic_DNA"/>
</dbReference>